<dbReference type="EMBL" id="VXIT01000016">
    <property type="protein sequence ID" value="KAA6407670.1"/>
    <property type="molecule type" value="Genomic_DNA"/>
</dbReference>
<comment type="caution">
    <text evidence="2">The sequence shown here is derived from an EMBL/GenBank/DDBJ whole genome shotgun (WGS) entry which is preliminary data.</text>
</comment>
<feature type="region of interest" description="Disordered" evidence="1">
    <location>
        <begin position="244"/>
        <end position="266"/>
    </location>
</feature>
<feature type="region of interest" description="Disordered" evidence="1">
    <location>
        <begin position="70"/>
        <end position="120"/>
    </location>
</feature>
<feature type="compositionally biased region" description="Basic and acidic residues" evidence="1">
    <location>
        <begin position="490"/>
        <end position="505"/>
    </location>
</feature>
<gene>
    <name evidence="2" type="ORF">FRX48_08508</name>
</gene>
<dbReference type="Proteomes" id="UP000324767">
    <property type="component" value="Unassembled WGS sequence"/>
</dbReference>
<evidence type="ECO:0000256" key="1">
    <source>
        <dbReference type="SAM" id="MobiDB-lite"/>
    </source>
</evidence>
<sequence length="677" mass="75316">MNWTGGRLQRSRHAGTSLSALQKNHFAKARTRLQSGPPTASPCKFPVFEIAKDQGQGLPGYESLLASEVRKNRTRSTPEDYHNTAPIAKRLKSIKRRRSDDKTRPLQSHGQRHGSRISSHNDNLARHLRAVTTKIDSDPNGLYGITQGHSGEQSLEAKRRELLQRQDWVGARILKPLKMELVEDDNGERIGKRRRLKEYEYELHRGMRYRTPVPANNERAQVDSRRPPPYYLHHDAISVRVGTSIHGSQRTREEKDLKTQRSRQSDFSDPMLLDAEHVAQPHYHSSWVPTPSRLEKDFTADTSSSLATNTGRAVLQQIVLPLSSPVGKRNDRITHPLFLPLACSRPRNAAVTSENIDATNSVAAVNEFAAPQTNSRPYSDRKAGSGEAFDRLVFTSSPRPKYSSTASATVEVASRADTGDYGNISIALPNSELKNGAYDASWKKFLDISGSSVIDQNIDTSPLSKATSRDLAALWIDTKAETAQALTASEEEKSVDDNSLPRDSTAYRDEDSVWRNFVFGDEMDADSRNTYEQGVRQDDFIRSRNQPSASPLVTQASSEDVEAAIGTSSARADSPSSISYLVPALPRMVESSSPDPLNHLTNSTRSVDPKRMRRVPGLKLLFTKPARFVGRRPTPKGSTFRIGEQLGNIERLDDDGIAAAYRERRPVTTNRGRSAMT</sequence>
<feature type="compositionally biased region" description="Basic and acidic residues" evidence="1">
    <location>
        <begin position="250"/>
        <end position="266"/>
    </location>
</feature>
<feature type="compositionally biased region" description="Basic and acidic residues" evidence="1">
    <location>
        <begin position="70"/>
        <end position="82"/>
    </location>
</feature>
<dbReference type="OrthoDB" id="5426563at2759"/>
<name>A0A5M8PFJ3_9LECA</name>
<evidence type="ECO:0000313" key="2">
    <source>
        <dbReference type="EMBL" id="KAA6407670.1"/>
    </source>
</evidence>
<protein>
    <submittedName>
        <fullName evidence="2">Uncharacterized protein</fullName>
    </submittedName>
</protein>
<dbReference type="AlphaFoldDB" id="A0A5M8PFJ3"/>
<organism evidence="2 3">
    <name type="scientific">Lasallia pustulata</name>
    <dbReference type="NCBI Taxonomy" id="136370"/>
    <lineage>
        <taxon>Eukaryota</taxon>
        <taxon>Fungi</taxon>
        <taxon>Dikarya</taxon>
        <taxon>Ascomycota</taxon>
        <taxon>Pezizomycotina</taxon>
        <taxon>Lecanoromycetes</taxon>
        <taxon>OSLEUM clade</taxon>
        <taxon>Umbilicariomycetidae</taxon>
        <taxon>Umbilicariales</taxon>
        <taxon>Umbilicariaceae</taxon>
        <taxon>Lasallia</taxon>
    </lineage>
</organism>
<reference evidence="2 3" key="1">
    <citation type="submission" date="2019-09" db="EMBL/GenBank/DDBJ databases">
        <title>The hologenome of the rock-dwelling lichen Lasallia pustulata.</title>
        <authorList>
            <person name="Greshake Tzovaras B."/>
            <person name="Segers F."/>
            <person name="Bicker A."/>
            <person name="Dal Grande F."/>
            <person name="Otte J."/>
            <person name="Hankeln T."/>
            <person name="Schmitt I."/>
            <person name="Ebersberger I."/>
        </authorList>
    </citation>
    <scope>NUCLEOTIDE SEQUENCE [LARGE SCALE GENOMIC DNA]</scope>
    <source>
        <strain evidence="2">A1-1</strain>
    </source>
</reference>
<accession>A0A5M8PFJ3</accession>
<feature type="region of interest" description="Disordered" evidence="1">
    <location>
        <begin position="485"/>
        <end position="505"/>
    </location>
</feature>
<proteinExistence type="predicted"/>
<evidence type="ECO:0000313" key="3">
    <source>
        <dbReference type="Proteomes" id="UP000324767"/>
    </source>
</evidence>